<evidence type="ECO:0000313" key="2">
    <source>
        <dbReference type="EMBL" id="MED6179662.1"/>
    </source>
</evidence>
<reference evidence="2 3" key="1">
    <citation type="journal article" date="2023" name="Plants (Basel)">
        <title>Bridging the Gap: Combining Genomics and Transcriptomics Approaches to Understand Stylosanthes scabra, an Orphan Legume from the Brazilian Caatinga.</title>
        <authorList>
            <person name="Ferreira-Neto J.R.C."/>
            <person name="da Silva M.D."/>
            <person name="Binneck E."/>
            <person name="de Melo N.F."/>
            <person name="da Silva R.H."/>
            <person name="de Melo A.L.T.M."/>
            <person name="Pandolfi V."/>
            <person name="Bustamante F.O."/>
            <person name="Brasileiro-Vidal A.C."/>
            <person name="Benko-Iseppon A.M."/>
        </authorList>
    </citation>
    <scope>NUCLEOTIDE SEQUENCE [LARGE SCALE GENOMIC DNA]</scope>
    <source>
        <tissue evidence="2">Leaves</tissue>
    </source>
</reference>
<proteinExistence type="predicted"/>
<accession>A0ABU6W193</accession>
<protein>
    <submittedName>
        <fullName evidence="2">Uncharacterized protein</fullName>
    </submittedName>
</protein>
<evidence type="ECO:0000313" key="3">
    <source>
        <dbReference type="Proteomes" id="UP001341840"/>
    </source>
</evidence>
<feature type="compositionally biased region" description="Polar residues" evidence="1">
    <location>
        <begin position="16"/>
        <end position="25"/>
    </location>
</feature>
<name>A0ABU6W193_9FABA</name>
<feature type="region of interest" description="Disordered" evidence="1">
    <location>
        <begin position="138"/>
        <end position="157"/>
    </location>
</feature>
<keyword evidence="3" id="KW-1185">Reference proteome</keyword>
<organism evidence="2 3">
    <name type="scientific">Stylosanthes scabra</name>
    <dbReference type="NCBI Taxonomy" id="79078"/>
    <lineage>
        <taxon>Eukaryota</taxon>
        <taxon>Viridiplantae</taxon>
        <taxon>Streptophyta</taxon>
        <taxon>Embryophyta</taxon>
        <taxon>Tracheophyta</taxon>
        <taxon>Spermatophyta</taxon>
        <taxon>Magnoliopsida</taxon>
        <taxon>eudicotyledons</taxon>
        <taxon>Gunneridae</taxon>
        <taxon>Pentapetalae</taxon>
        <taxon>rosids</taxon>
        <taxon>fabids</taxon>
        <taxon>Fabales</taxon>
        <taxon>Fabaceae</taxon>
        <taxon>Papilionoideae</taxon>
        <taxon>50 kb inversion clade</taxon>
        <taxon>dalbergioids sensu lato</taxon>
        <taxon>Dalbergieae</taxon>
        <taxon>Pterocarpus clade</taxon>
        <taxon>Stylosanthes</taxon>
    </lineage>
</organism>
<sequence>MKEKKRGRRRGRRRQSLWSPTPSLRKTSKVRNTDQSIWERVRRSGGGGGGLRHCLAVPSFSTAAQVSFVAVLSRHCCSNEKRKRERNVTHEEEGKLHSFAAPRRHVPSRHVTPPSTTGSSRGRRGELAFVNVGGWEAKRNRRRHKRPLERAVEKKKP</sequence>
<feature type="region of interest" description="Disordered" evidence="1">
    <location>
        <begin position="1"/>
        <end position="35"/>
    </location>
</feature>
<evidence type="ECO:0000256" key="1">
    <source>
        <dbReference type="SAM" id="MobiDB-lite"/>
    </source>
</evidence>
<dbReference type="Proteomes" id="UP001341840">
    <property type="component" value="Unassembled WGS sequence"/>
</dbReference>
<comment type="caution">
    <text evidence="2">The sequence shown here is derived from an EMBL/GenBank/DDBJ whole genome shotgun (WGS) entry which is preliminary data.</text>
</comment>
<feature type="compositionally biased region" description="Basic residues" evidence="1">
    <location>
        <begin position="1"/>
        <end position="15"/>
    </location>
</feature>
<dbReference type="EMBL" id="JASCZI010181248">
    <property type="protein sequence ID" value="MED6179662.1"/>
    <property type="molecule type" value="Genomic_DNA"/>
</dbReference>
<feature type="compositionally biased region" description="Basic and acidic residues" evidence="1">
    <location>
        <begin position="148"/>
        <end position="157"/>
    </location>
</feature>
<feature type="compositionally biased region" description="Basic and acidic residues" evidence="1">
    <location>
        <begin position="81"/>
        <end position="96"/>
    </location>
</feature>
<feature type="region of interest" description="Disordered" evidence="1">
    <location>
        <begin position="81"/>
        <end position="127"/>
    </location>
</feature>
<gene>
    <name evidence="2" type="ORF">PIB30_002990</name>
</gene>